<organism evidence="1 2">
    <name type="scientific">Acinetobacter silvestris</name>
    <dbReference type="NCBI Taxonomy" id="1977882"/>
    <lineage>
        <taxon>Bacteria</taxon>
        <taxon>Pseudomonadati</taxon>
        <taxon>Pseudomonadota</taxon>
        <taxon>Gammaproteobacteria</taxon>
        <taxon>Moraxellales</taxon>
        <taxon>Moraxellaceae</taxon>
        <taxon>Acinetobacter</taxon>
    </lineage>
</organism>
<dbReference type="STRING" id="1977882.B9T28_08895"/>
<evidence type="ECO:0008006" key="3">
    <source>
        <dbReference type="Google" id="ProtNLM"/>
    </source>
</evidence>
<dbReference type="AlphaFoldDB" id="A0A1Y3CHI0"/>
<name>A0A1Y3CHI0_9GAMM</name>
<dbReference type="PANTHER" id="PTHR39441:SF1">
    <property type="entry name" value="DUF2252 DOMAIN-CONTAINING PROTEIN"/>
    <property type="match status" value="1"/>
</dbReference>
<reference evidence="1 2" key="1">
    <citation type="submission" date="2017-04" db="EMBL/GenBank/DDBJ databases">
        <title>High diversity of culturable Acinetobacter species in natural soil and water ecosystems.</title>
        <authorList>
            <person name="Nemec A."/>
            <person name="Radolfova-Krizova L."/>
        </authorList>
    </citation>
    <scope>NUCLEOTIDE SEQUENCE [LARGE SCALE GENOMIC DNA]</scope>
    <source>
        <strain evidence="1 2">ANC 4999</strain>
    </source>
</reference>
<dbReference type="Pfam" id="PF10009">
    <property type="entry name" value="DUF2252"/>
    <property type="match status" value="1"/>
</dbReference>
<protein>
    <recommendedName>
        <fullName evidence="3">DUF2252 domain-containing protein</fullName>
    </recommendedName>
</protein>
<dbReference type="RefSeq" id="WP_086203627.1">
    <property type="nucleotide sequence ID" value="NZ_NEGB01000004.1"/>
</dbReference>
<evidence type="ECO:0000313" key="2">
    <source>
        <dbReference type="Proteomes" id="UP000242765"/>
    </source>
</evidence>
<dbReference type="Proteomes" id="UP000242765">
    <property type="component" value="Unassembled WGS sequence"/>
</dbReference>
<sequence length="403" mass="47280">MRDAYERVIQFNQDRDARFLPLKYKLMSSSAFRFFRGSCHLFYEDLVQNQTWEDQTLAWVCGDLHVENFGSYKSTQDVVYFDLNDFDEAVLAYPSWDIVRFICSIFLAGNELNLQDYDLKNTAQTLLNEYLDALMQGKAFALEKETLDGILKKYIKTVSERDPIAFLNAHSQIDEHNKRVLIVDQKKYFSIDSKKTKQQLITQFQDYLNIQNEQGNQELQVLDVTQRVAGTGSIGLARYVFLVEKISQKQFYLYDIKQAQAASLPLSPVLKSQQPAWKNEAERIQTIQNYMEYIPPALFSRFSFQGQWYLVKALQSEQDKMDFKQCIEKPKKFTDACHYMARLMAYAQIRSAGRKGSVNIDELIDFAEHAQVWKTQLLEYAYNYYQQVLRDYEHFCKAYASQQ</sequence>
<evidence type="ECO:0000313" key="1">
    <source>
        <dbReference type="EMBL" id="OTG65565.1"/>
    </source>
</evidence>
<proteinExistence type="predicted"/>
<dbReference type="OrthoDB" id="1491115at2"/>
<keyword evidence="2" id="KW-1185">Reference proteome</keyword>
<dbReference type="EMBL" id="NEGB01000004">
    <property type="protein sequence ID" value="OTG65565.1"/>
    <property type="molecule type" value="Genomic_DNA"/>
</dbReference>
<accession>A0A1Y3CHI0</accession>
<gene>
    <name evidence="1" type="ORF">B9T28_08895</name>
</gene>
<dbReference type="InterPro" id="IPR018721">
    <property type="entry name" value="DUF2252"/>
</dbReference>
<dbReference type="PANTHER" id="PTHR39441">
    <property type="entry name" value="DUF2252 DOMAIN-CONTAINING PROTEIN"/>
    <property type="match status" value="1"/>
</dbReference>
<comment type="caution">
    <text evidence="1">The sequence shown here is derived from an EMBL/GenBank/DDBJ whole genome shotgun (WGS) entry which is preliminary data.</text>
</comment>